<dbReference type="OMA" id="RWKSNVV"/>
<accession>A0A3P8VTB7</accession>
<protein>
    <submittedName>
        <fullName evidence="8">TNF superfamily member 13b</fullName>
    </submittedName>
</protein>
<dbReference type="GO" id="GO:0005125">
    <property type="term" value="F:cytokine activity"/>
    <property type="evidence" value="ECO:0007669"/>
    <property type="project" value="UniProtKB-KW"/>
</dbReference>
<dbReference type="InterPro" id="IPR006052">
    <property type="entry name" value="TNF_dom"/>
</dbReference>
<evidence type="ECO:0000313" key="9">
    <source>
        <dbReference type="Proteomes" id="UP000265120"/>
    </source>
</evidence>
<dbReference type="Gene3D" id="2.60.120.40">
    <property type="match status" value="1"/>
</dbReference>
<dbReference type="GO" id="GO:0005615">
    <property type="term" value="C:extracellular space"/>
    <property type="evidence" value="ECO:0007669"/>
    <property type="project" value="UniProtKB-KW"/>
</dbReference>
<reference evidence="8" key="2">
    <citation type="submission" date="2025-08" db="UniProtKB">
        <authorList>
            <consortium name="Ensembl"/>
        </authorList>
    </citation>
    <scope>IDENTIFICATION</scope>
</reference>
<dbReference type="InterPro" id="IPR051748">
    <property type="entry name" value="TNF_Ligand_Superfamily"/>
</dbReference>
<dbReference type="GO" id="GO:0005164">
    <property type="term" value="F:tumor necrosis factor receptor binding"/>
    <property type="evidence" value="ECO:0007669"/>
    <property type="project" value="InterPro"/>
</dbReference>
<evidence type="ECO:0000256" key="3">
    <source>
        <dbReference type="ARBA" id="ARBA00022514"/>
    </source>
</evidence>
<keyword evidence="9" id="KW-1185">Reference proteome</keyword>
<dbReference type="SUPFAM" id="SSF49842">
    <property type="entry name" value="TNF-like"/>
    <property type="match status" value="1"/>
</dbReference>
<dbReference type="InParanoid" id="A0A3P8VTB7"/>
<name>A0A3P8VTB7_CYNSE</name>
<keyword evidence="3" id="KW-0202">Cytokine</keyword>
<reference evidence="8" key="3">
    <citation type="submission" date="2025-09" db="UniProtKB">
        <authorList>
            <consortium name="Ensembl"/>
        </authorList>
    </citation>
    <scope>IDENTIFICATION</scope>
</reference>
<evidence type="ECO:0000256" key="4">
    <source>
        <dbReference type="ARBA" id="ARBA00022525"/>
    </source>
</evidence>
<dbReference type="Proteomes" id="UP000265120">
    <property type="component" value="Chromosome 16"/>
</dbReference>
<evidence type="ECO:0000256" key="2">
    <source>
        <dbReference type="ARBA" id="ARBA00008670"/>
    </source>
</evidence>
<evidence type="ECO:0000313" key="8">
    <source>
        <dbReference type="Ensembl" id="ENSCSEP00000017549.1"/>
    </source>
</evidence>
<dbReference type="InterPro" id="IPR008983">
    <property type="entry name" value="Tumour_necrosis_fac-like_dom"/>
</dbReference>
<dbReference type="GeneTree" id="ENSGT00940000157536"/>
<dbReference type="PANTHER" id="PTHR15151:SF24">
    <property type="entry name" value="A PROLIFERATION-INDUCING LIGAND-LIKE PROTEIN-RELATED"/>
    <property type="match status" value="1"/>
</dbReference>
<reference evidence="8 9" key="1">
    <citation type="journal article" date="2014" name="Nat. Genet.">
        <title>Whole-genome sequence of a flatfish provides insights into ZW sex chromosome evolution and adaptation to a benthic lifestyle.</title>
        <authorList>
            <person name="Chen S."/>
            <person name="Zhang G."/>
            <person name="Shao C."/>
            <person name="Huang Q."/>
            <person name="Liu G."/>
            <person name="Zhang P."/>
            <person name="Song W."/>
            <person name="An N."/>
            <person name="Chalopin D."/>
            <person name="Volff J.N."/>
            <person name="Hong Y."/>
            <person name="Li Q."/>
            <person name="Sha Z."/>
            <person name="Zhou H."/>
            <person name="Xie M."/>
            <person name="Yu Q."/>
            <person name="Liu Y."/>
            <person name="Xiang H."/>
            <person name="Wang N."/>
            <person name="Wu K."/>
            <person name="Yang C."/>
            <person name="Zhou Q."/>
            <person name="Liao X."/>
            <person name="Yang L."/>
            <person name="Hu Q."/>
            <person name="Zhang J."/>
            <person name="Meng L."/>
            <person name="Jin L."/>
            <person name="Tian Y."/>
            <person name="Lian J."/>
            <person name="Yang J."/>
            <person name="Miao G."/>
            <person name="Liu S."/>
            <person name="Liang Z."/>
            <person name="Yan F."/>
            <person name="Li Y."/>
            <person name="Sun B."/>
            <person name="Zhang H."/>
            <person name="Zhang J."/>
            <person name="Zhu Y."/>
            <person name="Du M."/>
            <person name="Zhao Y."/>
            <person name="Schartl M."/>
            <person name="Tang Q."/>
            <person name="Wang J."/>
        </authorList>
    </citation>
    <scope>NUCLEOTIDE SEQUENCE</scope>
</reference>
<organism evidence="8 9">
    <name type="scientific">Cynoglossus semilaevis</name>
    <name type="common">Tongue sole</name>
    <dbReference type="NCBI Taxonomy" id="244447"/>
    <lineage>
        <taxon>Eukaryota</taxon>
        <taxon>Metazoa</taxon>
        <taxon>Chordata</taxon>
        <taxon>Craniata</taxon>
        <taxon>Vertebrata</taxon>
        <taxon>Euteleostomi</taxon>
        <taxon>Actinopterygii</taxon>
        <taxon>Neopterygii</taxon>
        <taxon>Teleostei</taxon>
        <taxon>Neoteleostei</taxon>
        <taxon>Acanthomorphata</taxon>
        <taxon>Carangaria</taxon>
        <taxon>Pleuronectiformes</taxon>
        <taxon>Pleuronectoidei</taxon>
        <taxon>Cynoglossidae</taxon>
        <taxon>Cynoglossinae</taxon>
        <taxon>Cynoglossus</taxon>
    </lineage>
</organism>
<keyword evidence="4" id="KW-0964">Secreted</keyword>
<dbReference type="Pfam" id="PF00229">
    <property type="entry name" value="TNF"/>
    <property type="match status" value="1"/>
</dbReference>
<keyword evidence="6" id="KW-0325">Glycoprotein</keyword>
<dbReference type="SMART" id="SM00207">
    <property type="entry name" value="TNF"/>
    <property type="match status" value="1"/>
</dbReference>
<comment type="subcellular location">
    <subcellularLocation>
        <location evidence="1">Secreted</location>
    </subcellularLocation>
</comment>
<proteinExistence type="inferred from homology"/>
<evidence type="ECO:0000256" key="6">
    <source>
        <dbReference type="ARBA" id="ARBA00023180"/>
    </source>
</evidence>
<evidence type="ECO:0000259" key="7">
    <source>
        <dbReference type="PROSITE" id="PS50049"/>
    </source>
</evidence>
<dbReference type="PROSITE" id="PS50049">
    <property type="entry name" value="THD_2"/>
    <property type="match status" value="1"/>
</dbReference>
<sequence>MVPPMAVSAGGKSLAKQRTGKVRSSWFSPVVLLTLAAVTSSSLSALSLYQLMALRAEVEGLRSEVGRRREEGDINLRRHQAEAQHAFSLIRKRRMVSEPQTIVSQSCLQLLANDKRETYRKEFDLEPHTGIPWQTGLERGSSLKQDGDTMVVQEEGFYFVYSQVYYMDRTFAMGHVVIRRKRNVVGDEPQFVVLFRCIQSMNDTHPYNTCYTGGVVKLEVGDHLELLIPRSTANVSLDGDATFMGAFKLV</sequence>
<dbReference type="GO" id="GO:0030890">
    <property type="term" value="P:positive regulation of B cell proliferation"/>
    <property type="evidence" value="ECO:0007669"/>
    <property type="project" value="TreeGrafter"/>
</dbReference>
<comment type="similarity">
    <text evidence="2">Belongs to the tumor necrosis factor family.</text>
</comment>
<dbReference type="STRING" id="244447.ENSCSEP00000017549"/>
<evidence type="ECO:0000256" key="5">
    <source>
        <dbReference type="ARBA" id="ARBA00023157"/>
    </source>
</evidence>
<dbReference type="GO" id="GO:0016020">
    <property type="term" value="C:membrane"/>
    <property type="evidence" value="ECO:0007669"/>
    <property type="project" value="InterPro"/>
</dbReference>
<dbReference type="PANTHER" id="PTHR15151">
    <property type="entry name" value="PROTEIN EIGER"/>
    <property type="match status" value="1"/>
</dbReference>
<dbReference type="Ensembl" id="ENSCSET00000017767.1">
    <property type="protein sequence ID" value="ENSCSEP00000017549.1"/>
    <property type="gene ID" value="ENSCSEG00000011260.1"/>
</dbReference>
<dbReference type="AlphaFoldDB" id="A0A3P8VTB7"/>
<feature type="domain" description="THD" evidence="7">
    <location>
        <begin position="106"/>
        <end position="249"/>
    </location>
</feature>
<keyword evidence="5" id="KW-1015">Disulfide bond</keyword>
<evidence type="ECO:0000256" key="1">
    <source>
        <dbReference type="ARBA" id="ARBA00004613"/>
    </source>
</evidence>
<dbReference type="GO" id="GO:0006955">
    <property type="term" value="P:immune response"/>
    <property type="evidence" value="ECO:0007669"/>
    <property type="project" value="InterPro"/>
</dbReference>